<dbReference type="Pfam" id="PF08242">
    <property type="entry name" value="Methyltransf_12"/>
    <property type="match status" value="1"/>
</dbReference>
<protein>
    <submittedName>
        <fullName evidence="2">Class I SAM-dependent methyltransferase</fullName>
    </submittedName>
</protein>
<evidence type="ECO:0000313" key="2">
    <source>
        <dbReference type="EMBL" id="RIV19772.1"/>
    </source>
</evidence>
<evidence type="ECO:0000313" key="3">
    <source>
        <dbReference type="Proteomes" id="UP000283523"/>
    </source>
</evidence>
<dbReference type="GO" id="GO:0008168">
    <property type="term" value="F:methyltransferase activity"/>
    <property type="evidence" value="ECO:0007669"/>
    <property type="project" value="UniProtKB-KW"/>
</dbReference>
<name>A0A418M202_9BACT</name>
<organism evidence="2 3">
    <name type="scientific">Fibrisoma montanum</name>
    <dbReference type="NCBI Taxonomy" id="2305895"/>
    <lineage>
        <taxon>Bacteria</taxon>
        <taxon>Pseudomonadati</taxon>
        <taxon>Bacteroidota</taxon>
        <taxon>Cytophagia</taxon>
        <taxon>Cytophagales</taxon>
        <taxon>Spirosomataceae</taxon>
        <taxon>Fibrisoma</taxon>
    </lineage>
</organism>
<dbReference type="Proteomes" id="UP000283523">
    <property type="component" value="Unassembled WGS sequence"/>
</dbReference>
<comment type="caution">
    <text evidence="2">The sequence shown here is derived from an EMBL/GenBank/DDBJ whole genome shotgun (WGS) entry which is preliminary data.</text>
</comment>
<dbReference type="PANTHER" id="PTHR43861">
    <property type="entry name" value="TRANS-ACONITATE 2-METHYLTRANSFERASE-RELATED"/>
    <property type="match status" value="1"/>
</dbReference>
<dbReference type="EMBL" id="QXED01000007">
    <property type="protein sequence ID" value="RIV19772.1"/>
    <property type="molecule type" value="Genomic_DNA"/>
</dbReference>
<dbReference type="SUPFAM" id="SSF53335">
    <property type="entry name" value="S-adenosyl-L-methionine-dependent methyltransferases"/>
    <property type="match status" value="1"/>
</dbReference>
<dbReference type="OrthoDB" id="9784101at2"/>
<keyword evidence="2" id="KW-0808">Transferase</keyword>
<sequence length="175" mass="19477">MQLTEAIELISHDQLVTSQASVWADLGCGHGLFTKALTRFLQPGSHIYAVDIDESTLPAASETGPVAIRPLRLDFAQDDWPFPPLDGLLMANSLHYVSDKRTFLQKAIRHLTASGRFLIVEYDTDQGNPWVPFPASFRSLSQLFEEAGFASIQKLHERPSRYGKANLYAAFISRG</sequence>
<keyword evidence="2" id="KW-0489">Methyltransferase</keyword>
<gene>
    <name evidence="2" type="ORF">DYU11_22855</name>
</gene>
<reference evidence="2 3" key="1">
    <citation type="submission" date="2018-08" db="EMBL/GenBank/DDBJ databases">
        <title>Fibrisoma montanum sp. nov., isolated from Danxia mountain soil.</title>
        <authorList>
            <person name="Huang Y."/>
        </authorList>
    </citation>
    <scope>NUCLEOTIDE SEQUENCE [LARGE SCALE GENOMIC DNA]</scope>
    <source>
        <strain evidence="2 3">HYT19</strain>
    </source>
</reference>
<feature type="domain" description="Methyltransferase type 12" evidence="1">
    <location>
        <begin position="25"/>
        <end position="117"/>
    </location>
</feature>
<dbReference type="InterPro" id="IPR013217">
    <property type="entry name" value="Methyltransf_12"/>
</dbReference>
<dbReference type="CDD" id="cd02440">
    <property type="entry name" value="AdoMet_MTases"/>
    <property type="match status" value="1"/>
</dbReference>
<dbReference type="GO" id="GO:0032259">
    <property type="term" value="P:methylation"/>
    <property type="evidence" value="ECO:0007669"/>
    <property type="project" value="UniProtKB-KW"/>
</dbReference>
<dbReference type="InterPro" id="IPR029063">
    <property type="entry name" value="SAM-dependent_MTases_sf"/>
</dbReference>
<dbReference type="AlphaFoldDB" id="A0A418M202"/>
<dbReference type="PANTHER" id="PTHR43861:SF1">
    <property type="entry name" value="TRANS-ACONITATE 2-METHYLTRANSFERASE"/>
    <property type="match status" value="1"/>
</dbReference>
<evidence type="ECO:0000259" key="1">
    <source>
        <dbReference type="Pfam" id="PF08242"/>
    </source>
</evidence>
<proteinExistence type="predicted"/>
<accession>A0A418M202</accession>
<keyword evidence="3" id="KW-1185">Reference proteome</keyword>
<dbReference type="Gene3D" id="3.40.50.150">
    <property type="entry name" value="Vaccinia Virus protein VP39"/>
    <property type="match status" value="1"/>
</dbReference>
<dbReference type="RefSeq" id="WP_119670058.1">
    <property type="nucleotide sequence ID" value="NZ_QXED01000007.1"/>
</dbReference>